<dbReference type="Gene3D" id="3.30.110.170">
    <property type="entry name" value="Protein of unknown function (DUF541), domain 1"/>
    <property type="match status" value="1"/>
</dbReference>
<dbReference type="PANTHER" id="PTHR34387">
    <property type="entry name" value="SLR1258 PROTEIN"/>
    <property type="match status" value="1"/>
</dbReference>
<evidence type="ECO:0000313" key="1">
    <source>
        <dbReference type="EMBL" id="MFD1264880.1"/>
    </source>
</evidence>
<proteinExistence type="predicted"/>
<dbReference type="Pfam" id="PF04402">
    <property type="entry name" value="SIMPL"/>
    <property type="match status" value="1"/>
</dbReference>
<dbReference type="EMBL" id="JBHTMC010000026">
    <property type="protein sequence ID" value="MFD1264880.1"/>
    <property type="molecule type" value="Genomic_DNA"/>
</dbReference>
<accession>A0ABW3WHP0</accession>
<protein>
    <submittedName>
        <fullName evidence="1">SIMPL domain-containing protein</fullName>
    </submittedName>
</protein>
<name>A0ABW3WHP0_9RHOO</name>
<organism evidence="1 2">
    <name type="scientific">Thauera mechernichensis</name>
    <dbReference type="NCBI Taxonomy" id="82788"/>
    <lineage>
        <taxon>Bacteria</taxon>
        <taxon>Pseudomonadati</taxon>
        <taxon>Pseudomonadota</taxon>
        <taxon>Betaproteobacteria</taxon>
        <taxon>Rhodocyclales</taxon>
        <taxon>Zoogloeaceae</taxon>
        <taxon>Thauera</taxon>
    </lineage>
</organism>
<dbReference type="InterPro" id="IPR007497">
    <property type="entry name" value="SIMPL/DUF541"/>
</dbReference>
<comment type="caution">
    <text evidence="1">The sequence shown here is derived from an EMBL/GenBank/DDBJ whole genome shotgun (WGS) entry which is preliminary data.</text>
</comment>
<dbReference type="RefSeq" id="WP_277831871.1">
    <property type="nucleotide sequence ID" value="NZ_JARQZE010000004.1"/>
</dbReference>
<sequence>MRPSPLSPSGHIAAPARSVAVRPASLPELARLALGGLLAATLTLAGTAALASEADGTGRAQIIEFSAEASQPAANDLAVAVLYAEHHGPNPGAVAREVNRHIAAALQTASAHADVTSKSGNVSTWPVYAKDGQGRIESWRMRSEIHLESRNLGAMSELVGTLQGSLALSQLSMQPAPDTRMAAVDEATVAALRAFERRAALIANSFGKRYRIASLSIGDSGHYPPVMPRMRATAMLADAAPAPMEGGESLVSINVNGKIELLD</sequence>
<dbReference type="PANTHER" id="PTHR34387:SF1">
    <property type="entry name" value="PERIPLASMIC IMMUNOGENIC PROTEIN"/>
    <property type="match status" value="1"/>
</dbReference>
<reference evidence="2" key="1">
    <citation type="journal article" date="2019" name="Int. J. Syst. Evol. Microbiol.">
        <title>The Global Catalogue of Microorganisms (GCM) 10K type strain sequencing project: providing services to taxonomists for standard genome sequencing and annotation.</title>
        <authorList>
            <consortium name="The Broad Institute Genomics Platform"/>
            <consortium name="The Broad Institute Genome Sequencing Center for Infectious Disease"/>
            <person name="Wu L."/>
            <person name="Ma J."/>
        </authorList>
    </citation>
    <scope>NUCLEOTIDE SEQUENCE [LARGE SCALE GENOMIC DNA]</scope>
    <source>
        <strain evidence="2">CCUG 48884</strain>
    </source>
</reference>
<dbReference type="Proteomes" id="UP001597158">
    <property type="component" value="Unassembled WGS sequence"/>
</dbReference>
<keyword evidence="2" id="KW-1185">Reference proteome</keyword>
<gene>
    <name evidence="1" type="ORF">ACFQ4M_14975</name>
</gene>
<dbReference type="Gene3D" id="3.30.70.2970">
    <property type="entry name" value="Protein of unknown function (DUF541), domain 2"/>
    <property type="match status" value="1"/>
</dbReference>
<evidence type="ECO:0000313" key="2">
    <source>
        <dbReference type="Proteomes" id="UP001597158"/>
    </source>
</evidence>
<dbReference type="InterPro" id="IPR052022">
    <property type="entry name" value="26kDa_periplasmic_antigen"/>
</dbReference>